<comment type="similarity">
    <text evidence="2">Belongs to the ABC transporter superfamily.</text>
</comment>
<comment type="subcellular location">
    <subcellularLocation>
        <location evidence="1">Cell membrane</location>
        <topology evidence="1">Multi-pass membrane protein</topology>
    </subcellularLocation>
</comment>
<keyword evidence="8" id="KW-0029">Amino-acid transport</keyword>
<feature type="transmembrane region" description="Helical" evidence="12">
    <location>
        <begin position="529"/>
        <end position="547"/>
    </location>
</feature>
<feature type="region of interest" description="Disordered" evidence="11">
    <location>
        <begin position="640"/>
        <end position="661"/>
    </location>
</feature>
<dbReference type="CDD" id="cd06581">
    <property type="entry name" value="TM_PBP1_LivM_like"/>
    <property type="match status" value="1"/>
</dbReference>
<keyword evidence="15" id="KW-1185">Reference proteome</keyword>
<dbReference type="PANTHER" id="PTHR43820:SF4">
    <property type="entry name" value="HIGH-AFFINITY BRANCHED-CHAIN AMINO ACID TRANSPORT ATP-BINDING PROTEIN LIVF"/>
    <property type="match status" value="1"/>
</dbReference>
<evidence type="ECO:0000256" key="3">
    <source>
        <dbReference type="ARBA" id="ARBA00022448"/>
    </source>
</evidence>
<dbReference type="RefSeq" id="WP_131762522.1">
    <property type="nucleotide sequence ID" value="NZ_CAACUY010000232.1"/>
</dbReference>
<evidence type="ECO:0000256" key="1">
    <source>
        <dbReference type="ARBA" id="ARBA00004651"/>
    </source>
</evidence>
<feature type="transmembrane region" description="Helical" evidence="12">
    <location>
        <begin position="209"/>
        <end position="228"/>
    </location>
</feature>
<reference evidence="15" key="1">
    <citation type="journal article" date="2019" name="Int. J. Syst. Evol. Microbiol.">
        <title>The Global Catalogue of Microorganisms (GCM) 10K type strain sequencing project: providing services to taxonomists for standard genome sequencing and annotation.</title>
        <authorList>
            <consortium name="The Broad Institute Genomics Platform"/>
            <consortium name="The Broad Institute Genome Sequencing Center for Infectious Disease"/>
            <person name="Wu L."/>
            <person name="Ma J."/>
        </authorList>
    </citation>
    <scope>NUCLEOTIDE SEQUENCE [LARGE SCALE GENOMIC DNA]</scope>
    <source>
        <strain evidence="15">JCM 9371</strain>
    </source>
</reference>
<dbReference type="Pfam" id="PF02653">
    <property type="entry name" value="BPD_transp_2"/>
    <property type="match status" value="2"/>
</dbReference>
<dbReference type="Pfam" id="PF00005">
    <property type="entry name" value="ABC_tran"/>
    <property type="match status" value="1"/>
</dbReference>
<feature type="transmembrane region" description="Helical" evidence="12">
    <location>
        <begin position="477"/>
        <end position="495"/>
    </location>
</feature>
<evidence type="ECO:0000256" key="4">
    <source>
        <dbReference type="ARBA" id="ARBA00022475"/>
    </source>
</evidence>
<feature type="transmembrane region" description="Helical" evidence="12">
    <location>
        <begin position="433"/>
        <end position="452"/>
    </location>
</feature>
<dbReference type="InterPro" id="IPR003439">
    <property type="entry name" value="ABC_transporter-like_ATP-bd"/>
</dbReference>
<feature type="transmembrane region" description="Helical" evidence="12">
    <location>
        <begin position="63"/>
        <end position="85"/>
    </location>
</feature>
<evidence type="ECO:0000259" key="13">
    <source>
        <dbReference type="PROSITE" id="PS50893"/>
    </source>
</evidence>
<sequence length="927" mass="95041">MTELLGYVLSGLVTGAIFALMASGLTLSYSATGVFNFAHGAVGFLAALLFFELTSGLGWPVWAAGPVTILGAAPALGYALHRLMFRGLATAGETAQIVATIGLAIALPALGLWTVDVLVETFGADLPKVTEGAAARGLGPRPVHSWHPFGGVGIDSDQLTTFALAVLAAGALWAVMRRTPLGLRMRATVDRRALATLRGVDADAASAQAWMLGTMLAGLAGVLAVPALGLDSGAFTVLMFASATAAVFGRLHSIPVTFAAGLALGVVQNLVAGYADFAEKVTGFRTAVPAILLFGGLLVLGRARGRAAGTIAEDAPPPDYLADLPRLRRALPWGLSVAALLVWTFTLGDDYWVGLVAQGLVLALIFCSFVVVTGIGGMVNLAQASFAALAALAAGLAFDKGLPFPLAVLIGVLAAVAAGILVALPALRLGGRILALATLALALLADQVLFQIDAFSNGTVGWKLPAFSLGVADTNDVRVRVVLLLALIGLVGLLIRNLERSASGRAILAVRSAPTAAPSVGISATRAKLTLFGLASGIAGLGGVLYATFNGQITATDLPALTGFVWLAVVVLQGVRRVGGAVLGGLVMALFPEVLDNVTDSPYVGTILFGLGGMILARHPDGVLAQLAERRYRRRKRRDRLAAAERAVSGTPEPARTHAGATETAAAKVGAAEGERAGSEAVLRLEGVVAGYGDVTVLRGVDLAVPAGSVVALLGANGAGKSTACAVAGGTLRPTAGRVLLDGRDVTARSAFQRARDGLYLAPEGRGVFPSLTVEDNLTVWLPSAADRRQVYERLPRLAERRGVPAGALSGGEQQILALAPALVRPPRVLVADEPSLGLAPLVVAQVFEMFGELRDRGVALLVVEEKASEVLALADTVAFMGNGRLSWTGPRAEVDEDRLTSAYLGLAASAPDPAPAAAGNAPEGEQ</sequence>
<dbReference type="EMBL" id="JBHTGP010000027">
    <property type="protein sequence ID" value="MFD0691343.1"/>
    <property type="molecule type" value="Genomic_DNA"/>
</dbReference>
<dbReference type="PROSITE" id="PS50893">
    <property type="entry name" value="ABC_TRANSPORTER_2"/>
    <property type="match status" value="1"/>
</dbReference>
<keyword evidence="3" id="KW-0813">Transport</keyword>
<dbReference type="SUPFAM" id="SSF52540">
    <property type="entry name" value="P-loop containing nucleoside triphosphate hydrolases"/>
    <property type="match status" value="1"/>
</dbReference>
<accession>A0ABW2Y0K1</accession>
<dbReference type="InterPro" id="IPR001851">
    <property type="entry name" value="ABC_transp_permease"/>
</dbReference>
<feature type="transmembrane region" description="Helical" evidence="12">
    <location>
        <begin position="97"/>
        <end position="115"/>
    </location>
</feature>
<feature type="transmembrane region" description="Helical" evidence="12">
    <location>
        <begin position="34"/>
        <end position="51"/>
    </location>
</feature>
<evidence type="ECO:0000256" key="12">
    <source>
        <dbReference type="SAM" id="Phobius"/>
    </source>
</evidence>
<feature type="transmembrane region" description="Helical" evidence="12">
    <location>
        <begin position="404"/>
        <end position="426"/>
    </location>
</feature>
<keyword evidence="7 14" id="KW-0067">ATP-binding</keyword>
<name>A0ABW2Y0K1_9ACTN</name>
<dbReference type="PANTHER" id="PTHR43820">
    <property type="entry name" value="HIGH-AFFINITY BRANCHED-CHAIN AMINO ACID TRANSPORT ATP-BINDING PROTEIN LIVF"/>
    <property type="match status" value="1"/>
</dbReference>
<feature type="transmembrane region" description="Helical" evidence="12">
    <location>
        <begin position="281"/>
        <end position="300"/>
    </location>
</feature>
<feature type="domain" description="ABC transporter" evidence="13">
    <location>
        <begin position="683"/>
        <end position="908"/>
    </location>
</feature>
<comment type="caution">
    <text evidence="14">The sequence shown here is derived from an EMBL/GenBank/DDBJ whole genome shotgun (WGS) entry which is preliminary data.</text>
</comment>
<dbReference type="Gene3D" id="3.40.50.300">
    <property type="entry name" value="P-loop containing nucleotide triphosphate hydrolases"/>
    <property type="match status" value="1"/>
</dbReference>
<feature type="transmembrane region" description="Helical" evidence="12">
    <location>
        <begin position="330"/>
        <end position="346"/>
    </location>
</feature>
<protein>
    <submittedName>
        <fullName evidence="14">ATP-binding cassette domain-containing protein</fullName>
    </submittedName>
</protein>
<evidence type="ECO:0000256" key="2">
    <source>
        <dbReference type="ARBA" id="ARBA00005417"/>
    </source>
</evidence>
<dbReference type="InterPro" id="IPR027417">
    <property type="entry name" value="P-loop_NTPase"/>
</dbReference>
<evidence type="ECO:0000256" key="10">
    <source>
        <dbReference type="ARBA" id="ARBA00023136"/>
    </source>
</evidence>
<evidence type="ECO:0000256" key="7">
    <source>
        <dbReference type="ARBA" id="ARBA00022840"/>
    </source>
</evidence>
<dbReference type="InterPro" id="IPR003593">
    <property type="entry name" value="AAA+_ATPase"/>
</dbReference>
<feature type="transmembrane region" description="Helical" evidence="12">
    <location>
        <begin position="258"/>
        <end position="275"/>
    </location>
</feature>
<evidence type="ECO:0000313" key="15">
    <source>
        <dbReference type="Proteomes" id="UP001597063"/>
    </source>
</evidence>
<evidence type="ECO:0000256" key="8">
    <source>
        <dbReference type="ARBA" id="ARBA00022970"/>
    </source>
</evidence>
<proteinExistence type="inferred from homology"/>
<gene>
    <name evidence="14" type="ORF">ACFQZM_43115</name>
</gene>
<evidence type="ECO:0000256" key="5">
    <source>
        <dbReference type="ARBA" id="ARBA00022692"/>
    </source>
</evidence>
<dbReference type="SMART" id="SM00382">
    <property type="entry name" value="AAA"/>
    <property type="match status" value="1"/>
</dbReference>
<evidence type="ECO:0000256" key="9">
    <source>
        <dbReference type="ARBA" id="ARBA00022989"/>
    </source>
</evidence>
<feature type="transmembrane region" description="Helical" evidence="12">
    <location>
        <begin position="352"/>
        <end position="372"/>
    </location>
</feature>
<keyword evidence="10 12" id="KW-0472">Membrane</keyword>
<keyword evidence="6" id="KW-0547">Nucleotide-binding</keyword>
<feature type="transmembrane region" description="Helical" evidence="12">
    <location>
        <begin position="159"/>
        <end position="176"/>
    </location>
</feature>
<dbReference type="GO" id="GO:0005524">
    <property type="term" value="F:ATP binding"/>
    <property type="evidence" value="ECO:0007669"/>
    <property type="project" value="UniProtKB-KW"/>
</dbReference>
<dbReference type="InterPro" id="IPR052156">
    <property type="entry name" value="BCAA_Transport_ATP-bd_LivF"/>
</dbReference>
<dbReference type="CDD" id="cd06582">
    <property type="entry name" value="TM_PBP1_LivH_like"/>
    <property type="match status" value="1"/>
</dbReference>
<keyword evidence="9 12" id="KW-1133">Transmembrane helix</keyword>
<dbReference type="CDD" id="cd03224">
    <property type="entry name" value="ABC_TM1139_LivF_branched"/>
    <property type="match status" value="1"/>
</dbReference>
<evidence type="ECO:0000256" key="11">
    <source>
        <dbReference type="SAM" id="MobiDB-lite"/>
    </source>
</evidence>
<keyword evidence="4" id="KW-1003">Cell membrane</keyword>
<dbReference type="Proteomes" id="UP001597063">
    <property type="component" value="Unassembled WGS sequence"/>
</dbReference>
<feature type="transmembrane region" description="Helical" evidence="12">
    <location>
        <begin position="6"/>
        <end position="27"/>
    </location>
</feature>
<organism evidence="14 15">
    <name type="scientific">Actinomadura fibrosa</name>
    <dbReference type="NCBI Taxonomy" id="111802"/>
    <lineage>
        <taxon>Bacteria</taxon>
        <taxon>Bacillati</taxon>
        <taxon>Actinomycetota</taxon>
        <taxon>Actinomycetes</taxon>
        <taxon>Streptosporangiales</taxon>
        <taxon>Thermomonosporaceae</taxon>
        <taxon>Actinomadura</taxon>
    </lineage>
</organism>
<dbReference type="InterPro" id="IPR043428">
    <property type="entry name" value="LivM-like"/>
</dbReference>
<keyword evidence="5 12" id="KW-0812">Transmembrane</keyword>
<evidence type="ECO:0000313" key="14">
    <source>
        <dbReference type="EMBL" id="MFD0691343.1"/>
    </source>
</evidence>
<evidence type="ECO:0000256" key="6">
    <source>
        <dbReference type="ARBA" id="ARBA00022741"/>
    </source>
</evidence>